<dbReference type="KEGG" id="pami:JCM7686_pAMI5p196"/>
<keyword evidence="3" id="KW-0614">Plasmid</keyword>
<evidence type="ECO:0000313" key="4">
    <source>
        <dbReference type="Proteomes" id="UP000015480"/>
    </source>
</evidence>
<feature type="transmembrane region" description="Helical" evidence="2">
    <location>
        <begin position="33"/>
        <end position="51"/>
    </location>
</feature>
<evidence type="ECO:0000256" key="1">
    <source>
        <dbReference type="SAM" id="MobiDB-lite"/>
    </source>
</evidence>
<dbReference type="Proteomes" id="UP000015480">
    <property type="component" value="Plasmid pAMI5"/>
</dbReference>
<dbReference type="HOGENOM" id="CLU_1584901_0_0_5"/>
<evidence type="ECO:0000256" key="2">
    <source>
        <dbReference type="SAM" id="Phobius"/>
    </source>
</evidence>
<sequence>MLRQLAPQPAKDARRMPPASDEKPLHQNLRPRGVIAAAVAIAGIGIGWWVLGKHEERGLSPVEIEALGTLPSGEGVEFASGEVLTMIASYRSRDGKLCRNFETHRQEHITFAVACRAPMGWHAQFEAKVVAQGEIYLPDSGSIEEMHAFLATLGPILSPADEARALAQ</sequence>
<name>S5Y195_PARAH</name>
<gene>
    <name evidence="3" type="ORF">JCM7686_pAMI5p196</name>
</gene>
<keyword evidence="2" id="KW-0472">Membrane</keyword>
<organism evidence="3 4">
    <name type="scientific">Paracoccus aminophilus JCM 7686</name>
    <dbReference type="NCBI Taxonomy" id="1367847"/>
    <lineage>
        <taxon>Bacteria</taxon>
        <taxon>Pseudomonadati</taxon>
        <taxon>Pseudomonadota</taxon>
        <taxon>Alphaproteobacteria</taxon>
        <taxon>Rhodobacterales</taxon>
        <taxon>Paracoccaceae</taxon>
        <taxon>Paracoccus</taxon>
    </lineage>
</organism>
<proteinExistence type="predicted"/>
<keyword evidence="2" id="KW-0812">Transmembrane</keyword>
<keyword evidence="2" id="KW-1133">Transmembrane helix</keyword>
<dbReference type="PATRIC" id="fig|1367847.3.peg.4232"/>
<keyword evidence="4" id="KW-1185">Reference proteome</keyword>
<reference evidence="3 4" key="1">
    <citation type="journal article" date="2014" name="BMC Genomics">
        <title>Architecture and functions of a multipartite genome of the methylotrophic bacterium Paracoccus aminophilus JCM 7686, containing primary and secondary chromids.</title>
        <authorList>
            <person name="Dziewit L."/>
            <person name="Czarnecki J."/>
            <person name="Wibberg D."/>
            <person name="Radlinska M."/>
            <person name="Mrozek P."/>
            <person name="Szymczak M."/>
            <person name="Schluter A."/>
            <person name="Puhler A."/>
            <person name="Bartosik D."/>
        </authorList>
    </citation>
    <scope>NUCLEOTIDE SEQUENCE [LARGE SCALE GENOMIC DNA]</scope>
    <source>
        <strain evidence="3">JCM 7686</strain>
        <plasmid evidence="4">Plasmid pAMI5</plasmid>
    </source>
</reference>
<evidence type="ECO:0000313" key="3">
    <source>
        <dbReference type="EMBL" id="AGT11262.1"/>
    </source>
</evidence>
<dbReference type="EMBL" id="CP006653">
    <property type="protein sequence ID" value="AGT11262.1"/>
    <property type="molecule type" value="Genomic_DNA"/>
</dbReference>
<accession>S5Y195</accession>
<feature type="region of interest" description="Disordered" evidence="1">
    <location>
        <begin position="1"/>
        <end position="27"/>
    </location>
</feature>
<feature type="compositionally biased region" description="Basic and acidic residues" evidence="1">
    <location>
        <begin position="11"/>
        <end position="25"/>
    </location>
</feature>
<dbReference type="AlphaFoldDB" id="S5Y195"/>
<protein>
    <submittedName>
        <fullName evidence="3">Uncharacterized protein</fullName>
    </submittedName>
</protein>
<geneLocation type="plasmid" evidence="3 4">
    <name>pAMI5</name>
</geneLocation>